<dbReference type="Gene3D" id="3.40.50.300">
    <property type="entry name" value="P-loop containing nucleotide triphosphate hydrolases"/>
    <property type="match status" value="1"/>
</dbReference>
<dbReference type="CDD" id="cd01862">
    <property type="entry name" value="Rab7"/>
    <property type="match status" value="1"/>
</dbReference>
<dbReference type="InterPro" id="IPR005225">
    <property type="entry name" value="Small_GTP-bd"/>
</dbReference>
<dbReference type="Pfam" id="PF00071">
    <property type="entry name" value="Ras"/>
    <property type="match status" value="1"/>
</dbReference>
<evidence type="ECO:0000256" key="2">
    <source>
        <dbReference type="ARBA" id="ARBA00006270"/>
    </source>
</evidence>
<keyword evidence="6" id="KW-0636">Prenylation</keyword>
<evidence type="ECO:0000256" key="4">
    <source>
        <dbReference type="ARBA" id="ARBA00023134"/>
    </source>
</evidence>
<dbReference type="AlphaFoldDB" id="A0ABD2PRQ9"/>
<organism evidence="7 8">
    <name type="scientific">Cichlidogyrus casuarinus</name>
    <dbReference type="NCBI Taxonomy" id="1844966"/>
    <lineage>
        <taxon>Eukaryota</taxon>
        <taxon>Metazoa</taxon>
        <taxon>Spiralia</taxon>
        <taxon>Lophotrochozoa</taxon>
        <taxon>Platyhelminthes</taxon>
        <taxon>Monogenea</taxon>
        <taxon>Monopisthocotylea</taxon>
        <taxon>Dactylogyridea</taxon>
        <taxon>Ancyrocephalidae</taxon>
        <taxon>Cichlidogyrus</taxon>
    </lineage>
</organism>
<comment type="subcellular location">
    <subcellularLocation>
        <location evidence="1">Late endosome membrane</location>
    </subcellularLocation>
</comment>
<dbReference type="Proteomes" id="UP001626550">
    <property type="component" value="Unassembled WGS sequence"/>
</dbReference>
<comment type="similarity">
    <text evidence="2">Belongs to the small GTPase superfamily. Rab family.</text>
</comment>
<dbReference type="InterPro" id="IPR001806">
    <property type="entry name" value="Small_GTPase"/>
</dbReference>
<dbReference type="PANTHER" id="PTHR47981:SF20">
    <property type="entry name" value="RAS-RELATED PROTEIN RAB-7A"/>
    <property type="match status" value="1"/>
</dbReference>
<dbReference type="SMART" id="SM00175">
    <property type="entry name" value="RAB"/>
    <property type="match status" value="1"/>
</dbReference>
<dbReference type="SMART" id="SM00176">
    <property type="entry name" value="RAN"/>
    <property type="match status" value="1"/>
</dbReference>
<dbReference type="GO" id="GO:0031902">
    <property type="term" value="C:late endosome membrane"/>
    <property type="evidence" value="ECO:0007669"/>
    <property type="project" value="UniProtKB-SubCell"/>
</dbReference>
<dbReference type="NCBIfam" id="TIGR00231">
    <property type="entry name" value="small_GTP"/>
    <property type="match status" value="1"/>
</dbReference>
<evidence type="ECO:0000256" key="6">
    <source>
        <dbReference type="ARBA" id="ARBA00023289"/>
    </source>
</evidence>
<evidence type="ECO:0000256" key="1">
    <source>
        <dbReference type="ARBA" id="ARBA00004414"/>
    </source>
</evidence>
<dbReference type="PANTHER" id="PTHR47981">
    <property type="entry name" value="RAB FAMILY"/>
    <property type="match status" value="1"/>
</dbReference>
<evidence type="ECO:0000256" key="3">
    <source>
        <dbReference type="ARBA" id="ARBA00022741"/>
    </source>
</evidence>
<dbReference type="PROSITE" id="PS51419">
    <property type="entry name" value="RAB"/>
    <property type="match status" value="1"/>
</dbReference>
<dbReference type="SMART" id="SM00174">
    <property type="entry name" value="RHO"/>
    <property type="match status" value="1"/>
</dbReference>
<dbReference type="PROSITE" id="PS51420">
    <property type="entry name" value="RHO"/>
    <property type="match status" value="1"/>
</dbReference>
<reference evidence="7 8" key="1">
    <citation type="submission" date="2024-11" db="EMBL/GenBank/DDBJ databases">
        <title>Adaptive evolution of stress response genes in parasites aligns with host niche diversity.</title>
        <authorList>
            <person name="Hahn C."/>
            <person name="Resl P."/>
        </authorList>
    </citation>
    <scope>NUCLEOTIDE SEQUENCE [LARGE SCALE GENOMIC DNA]</scope>
    <source>
        <strain evidence="7">EGGRZ-B1_66</strain>
        <tissue evidence="7">Body</tissue>
    </source>
</reference>
<sequence length="215" mass="24101">MASNRRKLVLKIILLGDTGVGKTSLMNQYMNKRFSNQYKATIGADFMTKETIVNDRQTTLQIWDTAGQERFQSLGASFYRGADCCVLVYDVTQATSFNKLNNWHDEFLVQANPRNPGSFPFILIGNKCDLENERTVSMQKAQSWCKLKENMPYFECSAKEATNVENAFMEVAKRAIEQENQYTLLTGSSLGSANLPDRINLSAKNSGADSKGCDC</sequence>
<evidence type="ECO:0000313" key="7">
    <source>
        <dbReference type="EMBL" id="KAL3308436.1"/>
    </source>
</evidence>
<name>A0ABD2PRQ9_9PLAT</name>
<evidence type="ECO:0000313" key="8">
    <source>
        <dbReference type="Proteomes" id="UP001626550"/>
    </source>
</evidence>
<dbReference type="GO" id="GO:0005525">
    <property type="term" value="F:GTP binding"/>
    <property type="evidence" value="ECO:0007669"/>
    <property type="project" value="UniProtKB-KW"/>
</dbReference>
<accession>A0ABD2PRQ9</accession>
<comment type="caution">
    <text evidence="7">The sequence shown here is derived from an EMBL/GenBank/DDBJ whole genome shotgun (WGS) entry which is preliminary data.</text>
</comment>
<proteinExistence type="inferred from homology"/>
<dbReference type="EMBL" id="JBJKFK010005238">
    <property type="protein sequence ID" value="KAL3308436.1"/>
    <property type="molecule type" value="Genomic_DNA"/>
</dbReference>
<gene>
    <name evidence="7" type="primary">RAB7</name>
    <name evidence="7" type="ORF">Ciccas_013031</name>
</gene>
<keyword evidence="3" id="KW-0547">Nucleotide-binding</keyword>
<keyword evidence="8" id="KW-1185">Reference proteome</keyword>
<protein>
    <submittedName>
        <fullName evidence="7">Ras- protein Rab-7</fullName>
    </submittedName>
</protein>
<evidence type="ECO:0000256" key="5">
    <source>
        <dbReference type="ARBA" id="ARBA00023288"/>
    </source>
</evidence>
<dbReference type="SUPFAM" id="SSF52540">
    <property type="entry name" value="P-loop containing nucleoside triphosphate hydrolases"/>
    <property type="match status" value="1"/>
</dbReference>
<dbReference type="SMART" id="SM00173">
    <property type="entry name" value="RAS"/>
    <property type="match status" value="1"/>
</dbReference>
<keyword evidence="5" id="KW-0449">Lipoprotein</keyword>
<keyword evidence="4" id="KW-0342">GTP-binding</keyword>
<dbReference type="PROSITE" id="PS51421">
    <property type="entry name" value="RAS"/>
    <property type="match status" value="1"/>
</dbReference>
<dbReference type="FunFam" id="3.40.50.300:FF:000086">
    <property type="entry name" value="Ras-related small GTPase"/>
    <property type="match status" value="1"/>
</dbReference>
<dbReference type="PRINTS" id="PR00449">
    <property type="entry name" value="RASTRNSFRMNG"/>
</dbReference>
<dbReference type="InterPro" id="IPR027417">
    <property type="entry name" value="P-loop_NTPase"/>
</dbReference>